<protein>
    <recommendedName>
        <fullName evidence="2">HAD family hydrolase</fullName>
    </recommendedName>
</protein>
<dbReference type="NCBIfam" id="TIGR01509">
    <property type="entry name" value="HAD-SF-IA-v3"/>
    <property type="match status" value="1"/>
</dbReference>
<dbReference type="InterPro" id="IPR006439">
    <property type="entry name" value="HAD-SF_hydro_IA"/>
</dbReference>
<dbReference type="PANTHER" id="PTHR46191:SF2">
    <property type="entry name" value="HALOACID DEHALOGENASE-LIKE HYDROLASE DOMAIN-CONTAINING PROTEIN 3"/>
    <property type="match status" value="1"/>
</dbReference>
<dbReference type="NCBIfam" id="TIGR01549">
    <property type="entry name" value="HAD-SF-IA-v1"/>
    <property type="match status" value="1"/>
</dbReference>
<sequence length="231" mass="26108">MPLSSFKAVFFDVGGTLIHVHPSVGDVYARHARPFGFSGSAQDLNERFRRQWKKMGGIESLGHQSGAEAERKFWHKLVYEVFQPLGGLDRFEEYFDLIFAAFREKSNWRIYEDVIESKILETLKKRGVVLGVISNWDSRLISTLENIGLAHYFDFILPSAVIGSAKPDKKIFEEALRRSGVAPHEACHIGDEIRTDVEGAQRVGIHSILLDRDNRSDNAGTTKVTSFLELV</sequence>
<evidence type="ECO:0008006" key="2">
    <source>
        <dbReference type="Google" id="ProtNLM"/>
    </source>
</evidence>
<dbReference type="InterPro" id="IPR044924">
    <property type="entry name" value="HAD-SF_hydro_IA_REG-2-like_cap"/>
</dbReference>
<dbReference type="Gene3D" id="3.40.50.1000">
    <property type="entry name" value="HAD superfamily/HAD-like"/>
    <property type="match status" value="1"/>
</dbReference>
<gene>
    <name evidence="1" type="ORF">METZ01_LOCUS353227</name>
</gene>
<dbReference type="SFLD" id="SFLDS00003">
    <property type="entry name" value="Haloacid_Dehalogenase"/>
    <property type="match status" value="1"/>
</dbReference>
<dbReference type="AlphaFoldDB" id="A0A382RRR8"/>
<dbReference type="Gene3D" id="1.10.150.720">
    <property type="entry name" value="Haloacid dehalogenase-like hydrolase"/>
    <property type="match status" value="1"/>
</dbReference>
<organism evidence="1">
    <name type="scientific">marine metagenome</name>
    <dbReference type="NCBI Taxonomy" id="408172"/>
    <lineage>
        <taxon>unclassified sequences</taxon>
        <taxon>metagenomes</taxon>
        <taxon>ecological metagenomes</taxon>
    </lineage>
</organism>
<dbReference type="InterPro" id="IPR036412">
    <property type="entry name" value="HAD-like_sf"/>
</dbReference>
<dbReference type="InterPro" id="IPR051828">
    <property type="entry name" value="HAD-like_hydrolase_domain"/>
</dbReference>
<dbReference type="Pfam" id="PF00702">
    <property type="entry name" value="Hydrolase"/>
    <property type="match status" value="1"/>
</dbReference>
<dbReference type="InterPro" id="IPR011949">
    <property type="entry name" value="HAD-SF_hydro_IA_REG-2-like"/>
</dbReference>
<accession>A0A382RRR8</accession>
<dbReference type="SUPFAM" id="SSF56784">
    <property type="entry name" value="HAD-like"/>
    <property type="match status" value="1"/>
</dbReference>
<evidence type="ECO:0000313" key="1">
    <source>
        <dbReference type="EMBL" id="SVD00373.1"/>
    </source>
</evidence>
<name>A0A382RRR8_9ZZZZ</name>
<dbReference type="PRINTS" id="PR00413">
    <property type="entry name" value="HADHALOGNASE"/>
</dbReference>
<dbReference type="PANTHER" id="PTHR46191">
    <property type="match status" value="1"/>
</dbReference>
<dbReference type="SFLD" id="SFLDG01129">
    <property type="entry name" value="C1.5:_HAD__Beta-PGM__Phosphata"/>
    <property type="match status" value="1"/>
</dbReference>
<reference evidence="1" key="1">
    <citation type="submission" date="2018-05" db="EMBL/GenBank/DDBJ databases">
        <authorList>
            <person name="Lanie J.A."/>
            <person name="Ng W.-L."/>
            <person name="Kazmierczak K.M."/>
            <person name="Andrzejewski T.M."/>
            <person name="Davidsen T.M."/>
            <person name="Wayne K.J."/>
            <person name="Tettelin H."/>
            <person name="Glass J.I."/>
            <person name="Rusch D."/>
            <person name="Podicherti R."/>
            <person name="Tsui H.-C.T."/>
            <person name="Winkler M.E."/>
        </authorList>
    </citation>
    <scope>NUCLEOTIDE SEQUENCE</scope>
</reference>
<dbReference type="NCBIfam" id="TIGR02252">
    <property type="entry name" value="DREG-2"/>
    <property type="match status" value="1"/>
</dbReference>
<proteinExistence type="predicted"/>
<dbReference type="CDD" id="cd16415">
    <property type="entry name" value="HAD_dREG-2_like"/>
    <property type="match status" value="1"/>
</dbReference>
<dbReference type="InterPro" id="IPR023214">
    <property type="entry name" value="HAD_sf"/>
</dbReference>
<dbReference type="EMBL" id="UINC01123715">
    <property type="protein sequence ID" value="SVD00373.1"/>
    <property type="molecule type" value="Genomic_DNA"/>
</dbReference>